<name>A0A1E7F776_9STRA</name>
<feature type="compositionally biased region" description="Basic and acidic residues" evidence="1">
    <location>
        <begin position="56"/>
        <end position="73"/>
    </location>
</feature>
<evidence type="ECO:0000256" key="1">
    <source>
        <dbReference type="SAM" id="MobiDB-lite"/>
    </source>
</evidence>
<keyword evidence="3" id="KW-1185">Reference proteome</keyword>
<dbReference type="InParanoid" id="A0A1E7F776"/>
<gene>
    <name evidence="2" type="ORF">FRACYDRAFT_242317</name>
</gene>
<proteinExistence type="predicted"/>
<dbReference type="EMBL" id="KV784361">
    <property type="protein sequence ID" value="OEU13964.1"/>
    <property type="molecule type" value="Genomic_DNA"/>
</dbReference>
<evidence type="ECO:0000313" key="3">
    <source>
        <dbReference type="Proteomes" id="UP000095751"/>
    </source>
</evidence>
<dbReference type="Proteomes" id="UP000095751">
    <property type="component" value="Unassembled WGS sequence"/>
</dbReference>
<feature type="compositionally biased region" description="Basic and acidic residues" evidence="1">
    <location>
        <begin position="35"/>
        <end position="47"/>
    </location>
</feature>
<dbReference type="AlphaFoldDB" id="A0A1E7F776"/>
<dbReference type="KEGG" id="fcy:FRACYDRAFT_242317"/>
<accession>A0A1E7F776</accession>
<sequence length="196" mass="22211">MTDPIYNTDLVAPANTTENKGEPTIKVSTTTTTMADEKVAVIDDGTSHHPSKKSRKNDDNCDDILVRDEKKEADNDEHDDDDDEMMNIRVPSGMIIHEDEEDDLHHVIIPQKPLDNLLKVDDEAILDCWNLSIASHEAASMILLEKDYRWKESIIDDPINDNDNKQQNSKLVIDAKLLTLPSWAVDPFEMSKLNCE</sequence>
<feature type="region of interest" description="Disordered" evidence="1">
    <location>
        <begin position="1"/>
        <end position="85"/>
    </location>
</feature>
<reference evidence="2 3" key="1">
    <citation type="submission" date="2016-09" db="EMBL/GenBank/DDBJ databases">
        <title>Extensive genetic diversity and differential bi-allelic expression allows diatom success in the polar Southern Ocean.</title>
        <authorList>
            <consortium name="DOE Joint Genome Institute"/>
            <person name="Mock T."/>
            <person name="Otillar R.P."/>
            <person name="Strauss J."/>
            <person name="Dupont C."/>
            <person name="Frickenhaus S."/>
            <person name="Maumus F."/>
            <person name="Mcmullan M."/>
            <person name="Sanges R."/>
            <person name="Schmutz J."/>
            <person name="Toseland A."/>
            <person name="Valas R."/>
            <person name="Veluchamy A."/>
            <person name="Ward B.J."/>
            <person name="Allen A."/>
            <person name="Barry K."/>
            <person name="Falciatore A."/>
            <person name="Ferrante M."/>
            <person name="Fortunato A.E."/>
            <person name="Gloeckner G."/>
            <person name="Gruber A."/>
            <person name="Hipkin R."/>
            <person name="Janech M."/>
            <person name="Kroth P."/>
            <person name="Leese F."/>
            <person name="Lindquist E."/>
            <person name="Lyon B.R."/>
            <person name="Martin J."/>
            <person name="Mayer C."/>
            <person name="Parker M."/>
            <person name="Quesneville H."/>
            <person name="Raymond J."/>
            <person name="Uhlig C."/>
            <person name="Valentin K.U."/>
            <person name="Worden A.Z."/>
            <person name="Armbrust E.V."/>
            <person name="Bowler C."/>
            <person name="Green B."/>
            <person name="Moulton V."/>
            <person name="Van Oosterhout C."/>
            <person name="Grigoriev I."/>
        </authorList>
    </citation>
    <scope>NUCLEOTIDE SEQUENCE [LARGE SCALE GENOMIC DNA]</scope>
    <source>
        <strain evidence="2 3">CCMP1102</strain>
    </source>
</reference>
<feature type="compositionally biased region" description="Acidic residues" evidence="1">
    <location>
        <begin position="74"/>
        <end position="85"/>
    </location>
</feature>
<dbReference type="OrthoDB" id="10640284at2759"/>
<evidence type="ECO:0000313" key="2">
    <source>
        <dbReference type="EMBL" id="OEU13964.1"/>
    </source>
</evidence>
<protein>
    <submittedName>
        <fullName evidence="2">Uncharacterized protein</fullName>
    </submittedName>
</protein>
<organism evidence="2 3">
    <name type="scientific">Fragilariopsis cylindrus CCMP1102</name>
    <dbReference type="NCBI Taxonomy" id="635003"/>
    <lineage>
        <taxon>Eukaryota</taxon>
        <taxon>Sar</taxon>
        <taxon>Stramenopiles</taxon>
        <taxon>Ochrophyta</taxon>
        <taxon>Bacillariophyta</taxon>
        <taxon>Bacillariophyceae</taxon>
        <taxon>Bacillariophycidae</taxon>
        <taxon>Bacillariales</taxon>
        <taxon>Bacillariaceae</taxon>
        <taxon>Fragilariopsis</taxon>
    </lineage>
</organism>